<keyword evidence="8 10" id="KW-1133">Transmembrane helix</keyword>
<dbReference type="CDD" id="cd06261">
    <property type="entry name" value="TM_PBP2"/>
    <property type="match status" value="1"/>
</dbReference>
<protein>
    <submittedName>
        <fullName evidence="12">Putative glutamine ABC transporter permease protein GlnM</fullName>
    </submittedName>
</protein>
<reference evidence="13" key="1">
    <citation type="submission" date="2016-02" db="EMBL/GenBank/DDBJ databases">
        <authorList>
            <person name="Rodrigo-Torres Lidia"/>
            <person name="Arahal R.David."/>
        </authorList>
    </citation>
    <scope>NUCLEOTIDE SEQUENCE [LARGE SCALE GENOMIC DNA]</scope>
    <source>
        <strain evidence="13">CECT 8713</strain>
    </source>
</reference>
<dbReference type="InterPro" id="IPR010065">
    <property type="entry name" value="AA_ABC_transptr_permease_3TM"/>
</dbReference>
<organism evidence="12 13">
    <name type="scientific">Grimontia marina</name>
    <dbReference type="NCBI Taxonomy" id="646534"/>
    <lineage>
        <taxon>Bacteria</taxon>
        <taxon>Pseudomonadati</taxon>
        <taxon>Pseudomonadota</taxon>
        <taxon>Gammaproteobacteria</taxon>
        <taxon>Vibrionales</taxon>
        <taxon>Vibrionaceae</taxon>
        <taxon>Grimontia</taxon>
    </lineage>
</organism>
<evidence type="ECO:0000256" key="8">
    <source>
        <dbReference type="ARBA" id="ARBA00022989"/>
    </source>
</evidence>
<evidence type="ECO:0000256" key="3">
    <source>
        <dbReference type="ARBA" id="ARBA00010072"/>
    </source>
</evidence>
<feature type="transmembrane region" description="Helical" evidence="10">
    <location>
        <begin position="232"/>
        <end position="254"/>
    </location>
</feature>
<dbReference type="Pfam" id="PF00528">
    <property type="entry name" value="BPD_transp_1"/>
    <property type="match status" value="1"/>
</dbReference>
<keyword evidence="9 10" id="KW-0472">Membrane</keyword>
<dbReference type="GO" id="GO:0043190">
    <property type="term" value="C:ATP-binding cassette (ABC) transporter complex"/>
    <property type="evidence" value="ECO:0007669"/>
    <property type="project" value="InterPro"/>
</dbReference>
<feature type="domain" description="ABC transmembrane type-1" evidence="11">
    <location>
        <begin position="64"/>
        <end position="251"/>
    </location>
</feature>
<gene>
    <name evidence="12" type="primary">glnM_2</name>
    <name evidence="12" type="ORF">GMA8713_03200</name>
</gene>
<evidence type="ECO:0000256" key="1">
    <source>
        <dbReference type="ARBA" id="ARBA00003159"/>
    </source>
</evidence>
<dbReference type="Gene3D" id="1.10.3720.10">
    <property type="entry name" value="MetI-like"/>
    <property type="match status" value="1"/>
</dbReference>
<sequence>MSKNLLTNNAISWMIYLAVMFGLGYLVVAGASSMGYNWQWYRIPQYFFSEKNGTIELGLFTIGVLNTFKISFIAFFIACAFAIVLVALRLSHLIVGRTLSITILELVRNTPILVLLYLFYYVFGPVFSLEREAAGIACLAVFHGVLISEILRSAIEAVPKGQWEGAKSIGMSPFQTYRYIILPQSVSFVIPPLTGELIHLIKNSAVVSVIAVVELTTIGRNVISDTYMSFEVWFTIAAIYLVITLSFSAMFHVVEKRFALKS</sequence>
<dbReference type="InterPro" id="IPR043429">
    <property type="entry name" value="ArtM/GltK/GlnP/TcyL/YhdX-like"/>
</dbReference>
<dbReference type="PROSITE" id="PS50928">
    <property type="entry name" value="ABC_TM1"/>
    <property type="match status" value="1"/>
</dbReference>
<keyword evidence="13" id="KW-1185">Reference proteome</keyword>
<dbReference type="AlphaFoldDB" id="A0A128FDT3"/>
<feature type="transmembrane region" description="Helical" evidence="10">
    <location>
        <begin position="109"/>
        <end position="127"/>
    </location>
</feature>
<comment type="function">
    <text evidence="1">Part of the binding-protein-dependent transport system for glutamine; probably responsible for the translocation of the substrate across the membrane.</text>
</comment>
<dbReference type="InterPro" id="IPR035906">
    <property type="entry name" value="MetI-like_sf"/>
</dbReference>
<dbReference type="InterPro" id="IPR000515">
    <property type="entry name" value="MetI-like"/>
</dbReference>
<keyword evidence="5" id="KW-1003">Cell membrane</keyword>
<dbReference type="PANTHER" id="PTHR30614:SF20">
    <property type="entry name" value="GLUTAMINE TRANSPORT SYSTEM PERMEASE PROTEIN GLNP"/>
    <property type="match status" value="1"/>
</dbReference>
<dbReference type="PANTHER" id="PTHR30614">
    <property type="entry name" value="MEMBRANE COMPONENT OF AMINO ACID ABC TRANSPORTER"/>
    <property type="match status" value="1"/>
</dbReference>
<accession>A0A128FDT3</accession>
<dbReference type="SUPFAM" id="SSF161098">
    <property type="entry name" value="MetI-like"/>
    <property type="match status" value="1"/>
</dbReference>
<keyword evidence="4 10" id="KW-0813">Transport</keyword>
<name>A0A128FDT3_9GAMM</name>
<evidence type="ECO:0000256" key="5">
    <source>
        <dbReference type="ARBA" id="ARBA00022475"/>
    </source>
</evidence>
<dbReference type="NCBIfam" id="TIGR01726">
    <property type="entry name" value="HEQRo_perm_3TM"/>
    <property type="match status" value="1"/>
</dbReference>
<evidence type="ECO:0000259" key="11">
    <source>
        <dbReference type="PROSITE" id="PS50928"/>
    </source>
</evidence>
<dbReference type="GO" id="GO:0006865">
    <property type="term" value="P:amino acid transport"/>
    <property type="evidence" value="ECO:0007669"/>
    <property type="project" value="UniProtKB-KW"/>
</dbReference>
<evidence type="ECO:0000256" key="2">
    <source>
        <dbReference type="ARBA" id="ARBA00004429"/>
    </source>
</evidence>
<feature type="transmembrane region" description="Helical" evidence="10">
    <location>
        <begin position="58"/>
        <end position="88"/>
    </location>
</feature>
<dbReference type="EMBL" id="FIZY01000031">
    <property type="protein sequence ID" value="CZF84660.1"/>
    <property type="molecule type" value="Genomic_DNA"/>
</dbReference>
<comment type="similarity">
    <text evidence="3">Belongs to the binding-protein-dependent transport system permease family. HisMQ subfamily.</text>
</comment>
<evidence type="ECO:0000256" key="4">
    <source>
        <dbReference type="ARBA" id="ARBA00022448"/>
    </source>
</evidence>
<proteinExistence type="inferred from homology"/>
<keyword evidence="7" id="KW-0029">Amino-acid transport</keyword>
<evidence type="ECO:0000313" key="13">
    <source>
        <dbReference type="Proteomes" id="UP000073601"/>
    </source>
</evidence>
<comment type="subcellular location">
    <subcellularLocation>
        <location evidence="2">Cell inner membrane</location>
        <topology evidence="2">Multi-pass membrane protein</topology>
    </subcellularLocation>
    <subcellularLocation>
        <location evidence="10">Cell membrane</location>
        <topology evidence="10">Multi-pass membrane protein</topology>
    </subcellularLocation>
</comment>
<evidence type="ECO:0000256" key="6">
    <source>
        <dbReference type="ARBA" id="ARBA00022692"/>
    </source>
</evidence>
<evidence type="ECO:0000313" key="12">
    <source>
        <dbReference type="EMBL" id="CZF84660.1"/>
    </source>
</evidence>
<evidence type="ECO:0000256" key="7">
    <source>
        <dbReference type="ARBA" id="ARBA00022970"/>
    </source>
</evidence>
<dbReference type="GO" id="GO:0022857">
    <property type="term" value="F:transmembrane transporter activity"/>
    <property type="evidence" value="ECO:0007669"/>
    <property type="project" value="InterPro"/>
</dbReference>
<evidence type="ECO:0000256" key="10">
    <source>
        <dbReference type="RuleBase" id="RU363032"/>
    </source>
</evidence>
<dbReference type="Proteomes" id="UP000073601">
    <property type="component" value="Unassembled WGS sequence"/>
</dbReference>
<evidence type="ECO:0000256" key="9">
    <source>
        <dbReference type="ARBA" id="ARBA00023136"/>
    </source>
</evidence>
<feature type="transmembrane region" description="Helical" evidence="10">
    <location>
        <begin position="12"/>
        <end position="38"/>
    </location>
</feature>
<keyword evidence="6 10" id="KW-0812">Transmembrane</keyword>